<reference evidence="6 7" key="1">
    <citation type="submission" date="2018-12" db="EMBL/GenBank/DDBJ databases">
        <authorList>
            <person name="Yu L."/>
        </authorList>
    </citation>
    <scope>NUCLEOTIDE SEQUENCE [LARGE SCALE GENOMIC DNA]</scope>
    <source>
        <strain evidence="6 7">11S</strain>
    </source>
</reference>
<evidence type="ECO:0000256" key="2">
    <source>
        <dbReference type="ARBA" id="ARBA00022596"/>
    </source>
</evidence>
<dbReference type="GO" id="GO:0051604">
    <property type="term" value="P:protein maturation"/>
    <property type="evidence" value="ECO:0007669"/>
    <property type="project" value="InterPro"/>
</dbReference>
<dbReference type="PANTHER" id="PTHR34535">
    <property type="entry name" value="HYDROGENASE MATURATION FACTOR HYPA"/>
    <property type="match status" value="1"/>
</dbReference>
<feature type="binding site" evidence="5">
    <location>
        <position position="89"/>
    </location>
    <ligand>
        <name>Zn(2+)</name>
        <dbReference type="ChEBI" id="CHEBI:29105"/>
    </ligand>
</feature>
<keyword evidence="4 5" id="KW-0862">Zinc</keyword>
<keyword evidence="3 5" id="KW-0479">Metal-binding</keyword>
<keyword evidence="2 5" id="KW-0533">Nickel</keyword>
<evidence type="ECO:0000256" key="4">
    <source>
        <dbReference type="ARBA" id="ARBA00022833"/>
    </source>
</evidence>
<dbReference type="Pfam" id="PF01155">
    <property type="entry name" value="HypA"/>
    <property type="match status" value="1"/>
</dbReference>
<evidence type="ECO:0000256" key="5">
    <source>
        <dbReference type="HAMAP-Rule" id="MF_00213"/>
    </source>
</evidence>
<evidence type="ECO:0000256" key="3">
    <source>
        <dbReference type="ARBA" id="ARBA00022723"/>
    </source>
</evidence>
<keyword evidence="7" id="KW-1185">Reference proteome</keyword>
<feature type="binding site" evidence="5">
    <location>
        <position position="76"/>
    </location>
    <ligand>
        <name>Zn(2+)</name>
        <dbReference type="ChEBI" id="CHEBI:29105"/>
    </ligand>
</feature>
<accession>A0A431V0T6</accession>
<comment type="similarity">
    <text evidence="1 5">Belongs to the HypA/HybF family.</text>
</comment>
<dbReference type="AlphaFoldDB" id="A0A431V0T6"/>
<dbReference type="GO" id="GO:0016151">
    <property type="term" value="F:nickel cation binding"/>
    <property type="evidence" value="ECO:0007669"/>
    <property type="project" value="UniProtKB-UniRule"/>
</dbReference>
<proteinExistence type="inferred from homology"/>
<dbReference type="EMBL" id="RXNS01000014">
    <property type="protein sequence ID" value="RTR01103.1"/>
    <property type="molecule type" value="Genomic_DNA"/>
</dbReference>
<dbReference type="OrthoDB" id="288014at2"/>
<evidence type="ECO:0000256" key="1">
    <source>
        <dbReference type="ARBA" id="ARBA00010748"/>
    </source>
</evidence>
<protein>
    <recommendedName>
        <fullName evidence="5">Hydrogenase maturation factor HypA</fullName>
    </recommendedName>
</protein>
<dbReference type="Proteomes" id="UP000267400">
    <property type="component" value="Unassembled WGS sequence"/>
</dbReference>
<feature type="binding site" evidence="5">
    <location>
        <position position="92"/>
    </location>
    <ligand>
        <name>Zn(2+)</name>
        <dbReference type="ChEBI" id="CHEBI:29105"/>
    </ligand>
</feature>
<dbReference type="Gene3D" id="3.30.2320.80">
    <property type="match status" value="1"/>
</dbReference>
<feature type="binding site" evidence="5">
    <location>
        <position position="73"/>
    </location>
    <ligand>
        <name>Zn(2+)</name>
        <dbReference type="ChEBI" id="CHEBI:29105"/>
    </ligand>
</feature>
<dbReference type="RefSeq" id="WP_126485384.1">
    <property type="nucleotide sequence ID" value="NZ_RXNS01000014.1"/>
</dbReference>
<dbReference type="PANTHER" id="PTHR34535:SF3">
    <property type="entry name" value="HYDROGENASE MATURATION FACTOR HYPA"/>
    <property type="match status" value="1"/>
</dbReference>
<comment type="function">
    <text evidence="5">Involved in the maturation of [NiFe] hydrogenases. Required for nickel insertion into the metal center of the hydrogenase.</text>
</comment>
<dbReference type="HAMAP" id="MF_00213">
    <property type="entry name" value="HypA_HybF"/>
    <property type="match status" value="1"/>
</dbReference>
<dbReference type="PIRSF" id="PIRSF004761">
    <property type="entry name" value="Hydrgn_mat_HypA"/>
    <property type="match status" value="1"/>
</dbReference>
<dbReference type="InterPro" id="IPR020538">
    <property type="entry name" value="Hydgase_Ni_incorp_HypA/HybF_CS"/>
</dbReference>
<gene>
    <name evidence="5" type="primary">hypA</name>
    <name evidence="6" type="ORF">EKG36_14675</name>
</gene>
<dbReference type="PROSITE" id="PS01249">
    <property type="entry name" value="HYPA"/>
    <property type="match status" value="1"/>
</dbReference>
<organism evidence="6 7">
    <name type="scientific">Halomonas nitroreducens</name>
    <dbReference type="NCBI Taxonomy" id="447425"/>
    <lineage>
        <taxon>Bacteria</taxon>
        <taxon>Pseudomonadati</taxon>
        <taxon>Pseudomonadota</taxon>
        <taxon>Gammaproteobacteria</taxon>
        <taxon>Oceanospirillales</taxon>
        <taxon>Halomonadaceae</taxon>
        <taxon>Halomonas</taxon>
    </lineage>
</organism>
<feature type="binding site" evidence="5">
    <location>
        <position position="2"/>
    </location>
    <ligand>
        <name>Ni(2+)</name>
        <dbReference type="ChEBI" id="CHEBI:49786"/>
    </ligand>
</feature>
<evidence type="ECO:0000313" key="7">
    <source>
        <dbReference type="Proteomes" id="UP000267400"/>
    </source>
</evidence>
<evidence type="ECO:0000313" key="6">
    <source>
        <dbReference type="EMBL" id="RTR01103.1"/>
    </source>
</evidence>
<sequence length="127" mass="13637">MHELGLCRSLVDQACRVAERHGATRIRRIRLRVGPLSGVEPALMQTAFPLAGRHTAAEGARLEMIPCSIRVHCPACGRESTAHANDLGCPHCGEWCTRLVAGDELLLESVGLATDTPAPDVQEAPHV</sequence>
<name>A0A431V0T6_9GAMM</name>
<comment type="caution">
    <text evidence="6">The sequence shown here is derived from an EMBL/GenBank/DDBJ whole genome shotgun (WGS) entry which is preliminary data.</text>
</comment>
<dbReference type="GO" id="GO:0008270">
    <property type="term" value="F:zinc ion binding"/>
    <property type="evidence" value="ECO:0007669"/>
    <property type="project" value="UniProtKB-UniRule"/>
</dbReference>
<dbReference type="InterPro" id="IPR000688">
    <property type="entry name" value="HypA/HybF"/>
</dbReference>